<evidence type="ECO:0000256" key="7">
    <source>
        <dbReference type="RuleBase" id="RU363032"/>
    </source>
</evidence>
<comment type="subcellular location">
    <subcellularLocation>
        <location evidence="1 7">Cell membrane</location>
        <topology evidence="1 7">Multi-pass membrane protein</topology>
    </subcellularLocation>
</comment>
<sequence>MIRLRLPHCGIHVILIAGSAVMLAPFAWQFLTSVKSLNEATQVPPTLWPTQWIWTNYSDVFIHIPYAMMYLNTVLYAIIRTAGQLLFCSAAAYAFARLRFPGRGLIFAVCLSALMIPPELFILSQYQIMKGLGWLNTLQALFTPTIFSAFGTFLLRQFFVSLPIDVEEAARLDGCGPFQIYWRVMLPLAKPGLVALGILTVIAAWSDLLWPLIVNTQPQKMTLAVGLATLQGEFTVNYPVIMAAALIATAPLVLVFLFMHRRVVEGIAMSGSKG</sequence>
<reference evidence="10" key="1">
    <citation type="submission" date="2017-03" db="EMBL/GenBank/DDBJ databases">
        <authorList>
            <person name="Lund M.B."/>
        </authorList>
    </citation>
    <scope>NUCLEOTIDE SEQUENCE [LARGE SCALE GENOMIC DNA]</scope>
</reference>
<dbReference type="PROSITE" id="PS50928">
    <property type="entry name" value="ABC_TM1"/>
    <property type="match status" value="1"/>
</dbReference>
<evidence type="ECO:0000313" key="9">
    <source>
        <dbReference type="EMBL" id="PDQ34280.1"/>
    </source>
</evidence>
<feature type="transmembrane region" description="Helical" evidence="7">
    <location>
        <begin position="134"/>
        <end position="155"/>
    </location>
</feature>
<dbReference type="InterPro" id="IPR000515">
    <property type="entry name" value="MetI-like"/>
</dbReference>
<dbReference type="Gene3D" id="1.10.3720.10">
    <property type="entry name" value="MetI-like"/>
    <property type="match status" value="1"/>
</dbReference>
<evidence type="ECO:0000256" key="1">
    <source>
        <dbReference type="ARBA" id="ARBA00004651"/>
    </source>
</evidence>
<keyword evidence="5 7" id="KW-1133">Transmembrane helix</keyword>
<evidence type="ECO:0000259" key="8">
    <source>
        <dbReference type="PROSITE" id="PS50928"/>
    </source>
</evidence>
<evidence type="ECO:0000256" key="2">
    <source>
        <dbReference type="ARBA" id="ARBA00022448"/>
    </source>
</evidence>
<feature type="transmembrane region" description="Helical" evidence="7">
    <location>
        <begin position="193"/>
        <end position="213"/>
    </location>
</feature>
<keyword evidence="3" id="KW-1003">Cell membrane</keyword>
<proteinExistence type="inferred from homology"/>
<protein>
    <submittedName>
        <fullName evidence="9">Sugar ABC transporter permease</fullName>
    </submittedName>
</protein>
<evidence type="ECO:0000256" key="4">
    <source>
        <dbReference type="ARBA" id="ARBA00022692"/>
    </source>
</evidence>
<name>A0A2A6FNM5_9MICO</name>
<gene>
    <name evidence="9" type="ORF">B5766_12535</name>
</gene>
<dbReference type="AlphaFoldDB" id="A0A2A6FNM5"/>
<feature type="transmembrane region" description="Helical" evidence="7">
    <location>
        <begin position="105"/>
        <end position="128"/>
    </location>
</feature>
<feature type="domain" description="ABC transmembrane type-1" evidence="8">
    <location>
        <begin position="70"/>
        <end position="259"/>
    </location>
</feature>
<evidence type="ECO:0000256" key="3">
    <source>
        <dbReference type="ARBA" id="ARBA00022475"/>
    </source>
</evidence>
<dbReference type="GO" id="GO:0055085">
    <property type="term" value="P:transmembrane transport"/>
    <property type="evidence" value="ECO:0007669"/>
    <property type="project" value="InterPro"/>
</dbReference>
<organism evidence="9 10">
    <name type="scientific">Candidatus Lumbricidiphila eiseniae</name>
    <dbReference type="NCBI Taxonomy" id="1969409"/>
    <lineage>
        <taxon>Bacteria</taxon>
        <taxon>Bacillati</taxon>
        <taxon>Actinomycetota</taxon>
        <taxon>Actinomycetes</taxon>
        <taxon>Micrococcales</taxon>
        <taxon>Microbacteriaceae</taxon>
        <taxon>Candidatus Lumbricidiphila</taxon>
    </lineage>
</organism>
<dbReference type="Proteomes" id="UP000219994">
    <property type="component" value="Unassembled WGS sequence"/>
</dbReference>
<dbReference type="SUPFAM" id="SSF161098">
    <property type="entry name" value="MetI-like"/>
    <property type="match status" value="1"/>
</dbReference>
<keyword evidence="6 7" id="KW-0472">Membrane</keyword>
<comment type="similarity">
    <text evidence="7">Belongs to the binding-protein-dependent transport system permease family.</text>
</comment>
<keyword evidence="2 7" id="KW-0813">Transport</keyword>
<dbReference type="EMBL" id="NAEP01000059">
    <property type="protein sequence ID" value="PDQ34280.1"/>
    <property type="molecule type" value="Genomic_DNA"/>
</dbReference>
<dbReference type="Pfam" id="PF00528">
    <property type="entry name" value="BPD_transp_1"/>
    <property type="match status" value="1"/>
</dbReference>
<comment type="caution">
    <text evidence="9">The sequence shown here is derived from an EMBL/GenBank/DDBJ whole genome shotgun (WGS) entry which is preliminary data.</text>
</comment>
<keyword evidence="4 7" id="KW-0812">Transmembrane</keyword>
<dbReference type="GO" id="GO:0005886">
    <property type="term" value="C:plasma membrane"/>
    <property type="evidence" value="ECO:0007669"/>
    <property type="project" value="UniProtKB-SubCell"/>
</dbReference>
<dbReference type="CDD" id="cd06261">
    <property type="entry name" value="TM_PBP2"/>
    <property type="match status" value="1"/>
</dbReference>
<dbReference type="PANTHER" id="PTHR43744:SF12">
    <property type="entry name" value="ABC TRANSPORTER PERMEASE PROTEIN MG189-RELATED"/>
    <property type="match status" value="1"/>
</dbReference>
<dbReference type="PANTHER" id="PTHR43744">
    <property type="entry name" value="ABC TRANSPORTER PERMEASE PROTEIN MG189-RELATED-RELATED"/>
    <property type="match status" value="1"/>
</dbReference>
<feature type="transmembrane region" description="Helical" evidence="7">
    <location>
        <begin position="12"/>
        <end position="31"/>
    </location>
</feature>
<dbReference type="InterPro" id="IPR035906">
    <property type="entry name" value="MetI-like_sf"/>
</dbReference>
<accession>A0A2A6FNM5</accession>
<evidence type="ECO:0000256" key="6">
    <source>
        <dbReference type="ARBA" id="ARBA00023136"/>
    </source>
</evidence>
<evidence type="ECO:0000313" key="10">
    <source>
        <dbReference type="Proteomes" id="UP000219994"/>
    </source>
</evidence>
<feature type="transmembrane region" description="Helical" evidence="7">
    <location>
        <begin position="240"/>
        <end position="259"/>
    </location>
</feature>
<evidence type="ECO:0000256" key="5">
    <source>
        <dbReference type="ARBA" id="ARBA00022989"/>
    </source>
</evidence>